<organism evidence="2 3">
    <name type="scientific">Campylobacter virus IBB35</name>
    <dbReference type="NCBI Taxonomy" id="1006972"/>
    <lineage>
        <taxon>Viruses</taxon>
        <taxon>Duplodnaviria</taxon>
        <taxon>Heunggongvirae</taxon>
        <taxon>Uroviricota</taxon>
        <taxon>Caudoviricetes</taxon>
        <taxon>Connertonviridae</taxon>
        <taxon>Firehammervirus</taxon>
    </lineage>
</organism>
<sequence>MAKKSYITEKIETLNNIDEIYKYLNSLKRDLSEIIKVLRFNNFDFVDDYLHKRKNFKICRCCFEFIKEPCDKPECLKFYESKKLKTREAIIEGNKKRDYKKEVEKRHMTISQDPDYYNKVVSKRAVTNLERYGDSKYNNTEAIKEAHCNLDYEAIDLKRRQTNNEKYGYDYTFEIPEHRERIKATNKERYGYENPMQCPEIQAKAKATNKERYGYESAMQNPEYQESFKLIYILDHLKLPKTKQRNTSNIKELYNKLKTLDIDIKLLESNDLDIFIPCINLGINYISFDNLDSMEPSYNLKITKKYKALGIDVFHIFESDNIDLWVSMIKNKLRGNIKIPARSCVVKQINNKELKDFLNSNHLQGYCNAVIAYGLYKDYDLVACMTFSKPRFNKAYQYELIRFCVKQGITVQGGASKLFKAFLRDYKPISVISYANRRFSKGSIYETLGFKLMRETYPNYYYINESNVYARQKFQKHKLKELFDKDIIRYYNESETESVIMCKNGFSKVYDAGNLTYILNLDLDLDLNLSS</sequence>
<feature type="domain" description="DUF7487" evidence="1">
    <location>
        <begin position="158"/>
        <end position="228"/>
    </location>
</feature>
<protein>
    <submittedName>
        <fullName evidence="2">Hef</fullName>
    </submittedName>
</protein>
<evidence type="ECO:0000313" key="3">
    <source>
        <dbReference type="Proteomes" id="UP000007175"/>
    </source>
</evidence>
<reference evidence="2 3" key="1">
    <citation type="journal article" date="2012" name="Virol. J.">
        <title>The genome and proteome of a Campylobacter coli bacteriophage vB_CcoM-IBB_35 reveal unusual features.</title>
        <authorList>
            <person name="Carvalho C.M."/>
            <person name="Kropinski A.M."/>
            <person name="Lingohr E.J."/>
            <person name="Santos S.B."/>
            <person name="King J."/>
            <person name="Azeredo J."/>
        </authorList>
    </citation>
    <scope>NUCLEOTIDE SEQUENCE [LARGE SCALE GENOMIC DNA]</scope>
</reference>
<dbReference type="Pfam" id="PF24308">
    <property type="entry name" value="DUF7487"/>
    <property type="match status" value="1"/>
</dbReference>
<evidence type="ECO:0000313" key="2">
    <source>
        <dbReference type="EMBL" id="AEF56746.1"/>
    </source>
</evidence>
<dbReference type="InterPro" id="IPR055910">
    <property type="entry name" value="DUF7487"/>
</dbReference>
<accession>H6SU54</accession>
<dbReference type="Proteomes" id="UP000007175">
    <property type="component" value="Genome Segment"/>
</dbReference>
<proteinExistence type="predicted"/>
<name>H6SU54_9CAUD</name>
<dbReference type="EMBL" id="HM246720">
    <property type="protein sequence ID" value="AEF56746.1"/>
    <property type="molecule type" value="Genomic_DNA"/>
</dbReference>
<evidence type="ECO:0000259" key="1">
    <source>
        <dbReference type="Pfam" id="PF24308"/>
    </source>
</evidence>